<sequence length="52" mass="5596">MHDVELKSRPIVDLGDVSLASLEEVGAAGLRGFLERLVLDDREPSAGFQSSL</sequence>
<dbReference type="EMBL" id="BAAAUT010000019">
    <property type="protein sequence ID" value="GAA3135276.1"/>
    <property type="molecule type" value="Genomic_DNA"/>
</dbReference>
<accession>A0ABP6N655</accession>
<protein>
    <recommendedName>
        <fullName evidence="3">FXSXX-COOH protein</fullName>
    </recommendedName>
</protein>
<gene>
    <name evidence="1" type="ORF">GCM10010466_27630</name>
</gene>
<organism evidence="1 2">
    <name type="scientific">Planomonospora alba</name>
    <dbReference type="NCBI Taxonomy" id="161354"/>
    <lineage>
        <taxon>Bacteria</taxon>
        <taxon>Bacillati</taxon>
        <taxon>Actinomycetota</taxon>
        <taxon>Actinomycetes</taxon>
        <taxon>Streptosporangiales</taxon>
        <taxon>Streptosporangiaceae</taxon>
        <taxon>Planomonospora</taxon>
    </lineage>
</organism>
<dbReference type="RefSeq" id="WP_344859428.1">
    <property type="nucleotide sequence ID" value="NZ_BAAAUT010000019.1"/>
</dbReference>
<proteinExistence type="predicted"/>
<evidence type="ECO:0000313" key="1">
    <source>
        <dbReference type="EMBL" id="GAA3135276.1"/>
    </source>
</evidence>
<comment type="caution">
    <text evidence="1">The sequence shown here is derived from an EMBL/GenBank/DDBJ whole genome shotgun (WGS) entry which is preliminary data.</text>
</comment>
<name>A0ABP6N655_9ACTN</name>
<reference evidence="2" key="1">
    <citation type="journal article" date="2019" name="Int. J. Syst. Evol. Microbiol.">
        <title>The Global Catalogue of Microorganisms (GCM) 10K type strain sequencing project: providing services to taxonomists for standard genome sequencing and annotation.</title>
        <authorList>
            <consortium name="The Broad Institute Genomics Platform"/>
            <consortium name="The Broad Institute Genome Sequencing Center for Infectious Disease"/>
            <person name="Wu L."/>
            <person name="Ma J."/>
        </authorList>
    </citation>
    <scope>NUCLEOTIDE SEQUENCE [LARGE SCALE GENOMIC DNA]</scope>
    <source>
        <strain evidence="2">JCM 9373</strain>
    </source>
</reference>
<dbReference type="Proteomes" id="UP001500320">
    <property type="component" value="Unassembled WGS sequence"/>
</dbReference>
<evidence type="ECO:0000313" key="2">
    <source>
        <dbReference type="Proteomes" id="UP001500320"/>
    </source>
</evidence>
<keyword evidence="2" id="KW-1185">Reference proteome</keyword>
<evidence type="ECO:0008006" key="3">
    <source>
        <dbReference type="Google" id="ProtNLM"/>
    </source>
</evidence>